<dbReference type="RefSeq" id="WP_116694690.1">
    <property type="nucleotide sequence ID" value="NZ_QEHR01000006.1"/>
</dbReference>
<dbReference type="Proteomes" id="UP000245962">
    <property type="component" value="Unassembled WGS sequence"/>
</dbReference>
<evidence type="ECO:0000313" key="2">
    <source>
        <dbReference type="Proteomes" id="UP000245962"/>
    </source>
</evidence>
<dbReference type="OrthoDB" id="9794241at2"/>
<dbReference type="AlphaFoldDB" id="A0A2U0HZ94"/>
<dbReference type="InterPro" id="IPR015996">
    <property type="entry name" value="UCP028451"/>
</dbReference>
<dbReference type="NCBIfam" id="TIGR02453">
    <property type="entry name" value="TIGR02453 family protein"/>
    <property type="match status" value="1"/>
</dbReference>
<dbReference type="PANTHER" id="PTHR36452">
    <property type="entry name" value="CHROMOSOME 12, WHOLE GENOME SHOTGUN SEQUENCE"/>
    <property type="match status" value="1"/>
</dbReference>
<reference evidence="1 2" key="1">
    <citation type="submission" date="2018-04" db="EMBL/GenBank/DDBJ databases">
        <title>Marixanthomonas spongiae HN-E44 sp. nov., isolated from a marine sponge.</title>
        <authorList>
            <person name="Luo L."/>
            <person name="Zhuang L."/>
        </authorList>
    </citation>
    <scope>NUCLEOTIDE SEQUENCE [LARGE SCALE GENOMIC DNA]</scope>
    <source>
        <strain evidence="1 2">HN-E44</strain>
    </source>
</reference>
<comment type="caution">
    <text evidence="1">The sequence shown here is derived from an EMBL/GenBank/DDBJ whole genome shotgun (WGS) entry which is preliminary data.</text>
</comment>
<dbReference type="Pfam" id="PF09365">
    <property type="entry name" value="DUF2461"/>
    <property type="match status" value="1"/>
</dbReference>
<protein>
    <submittedName>
        <fullName evidence="1">TIGR02453 family protein</fullName>
    </submittedName>
</protein>
<name>A0A2U0HZ94_9FLAO</name>
<sequence>MNFKRLYQFLRKLQKNNNKTWMDNHRDEYHDVRDDLIEWFNQMDIKLAAVDPHYSPTTGKQAINRINNNLMYHPNKPIYKDHFGGGLDKEKKQSDFYMHFGVNETFVGGGFWHPSNKILKSIRAAIDYNGAEFKKILNKKNFKDTFGAMRAHDSLKTAPKGYAQDHEHIDLLRRKSFAVSHPFTQKETMASDFDDKVIAVYKEMLPFRRYLNQAVTV</sequence>
<keyword evidence="2" id="KW-1185">Reference proteome</keyword>
<accession>A0A2U0HZ94</accession>
<dbReference type="EMBL" id="QEHR01000006">
    <property type="protein sequence ID" value="PVW14201.1"/>
    <property type="molecule type" value="Genomic_DNA"/>
</dbReference>
<organism evidence="1 2">
    <name type="scientific">Marixanthomonas spongiae</name>
    <dbReference type="NCBI Taxonomy" id="2174845"/>
    <lineage>
        <taxon>Bacteria</taxon>
        <taxon>Pseudomonadati</taxon>
        <taxon>Bacteroidota</taxon>
        <taxon>Flavobacteriia</taxon>
        <taxon>Flavobacteriales</taxon>
        <taxon>Flavobacteriaceae</taxon>
        <taxon>Marixanthomonas</taxon>
    </lineage>
</organism>
<dbReference type="PIRSF" id="PIRSF028451">
    <property type="entry name" value="UCP028451"/>
    <property type="match status" value="1"/>
</dbReference>
<dbReference type="PANTHER" id="PTHR36452:SF1">
    <property type="entry name" value="DUF2461 DOMAIN-CONTAINING PROTEIN"/>
    <property type="match status" value="1"/>
</dbReference>
<proteinExistence type="predicted"/>
<dbReference type="InterPro" id="IPR012808">
    <property type="entry name" value="CHP02453"/>
</dbReference>
<evidence type="ECO:0000313" key="1">
    <source>
        <dbReference type="EMBL" id="PVW14201.1"/>
    </source>
</evidence>
<gene>
    <name evidence="1" type="ORF">DDV96_10345</name>
</gene>